<feature type="transmembrane region" description="Helical" evidence="7">
    <location>
        <begin position="12"/>
        <end position="38"/>
    </location>
</feature>
<dbReference type="PANTHER" id="PTHR23513:SF6">
    <property type="entry name" value="MAJOR FACILITATOR SUPERFAMILY ASSOCIATED DOMAIN-CONTAINING PROTEIN"/>
    <property type="match status" value="1"/>
</dbReference>
<feature type="domain" description="Major facilitator superfamily (MFS) profile" evidence="8">
    <location>
        <begin position="11"/>
        <end position="296"/>
    </location>
</feature>
<evidence type="ECO:0000256" key="3">
    <source>
        <dbReference type="ARBA" id="ARBA00022475"/>
    </source>
</evidence>
<proteinExistence type="predicted"/>
<dbReference type="InterPro" id="IPR020846">
    <property type="entry name" value="MFS_dom"/>
</dbReference>
<dbReference type="GO" id="GO:0022857">
    <property type="term" value="F:transmembrane transporter activity"/>
    <property type="evidence" value="ECO:0007669"/>
    <property type="project" value="InterPro"/>
</dbReference>
<feature type="transmembrane region" description="Helical" evidence="7">
    <location>
        <begin position="256"/>
        <end position="275"/>
    </location>
</feature>
<dbReference type="InterPro" id="IPR022324">
    <property type="entry name" value="Bacilysin_exporter_BacE_put"/>
</dbReference>
<dbReference type="AlphaFoldDB" id="A0A2N5ZHD3"/>
<dbReference type="InterPro" id="IPR036259">
    <property type="entry name" value="MFS_trans_sf"/>
</dbReference>
<evidence type="ECO:0000313" key="9">
    <source>
        <dbReference type="EMBL" id="PLX18110.1"/>
    </source>
</evidence>
<evidence type="ECO:0000256" key="4">
    <source>
        <dbReference type="ARBA" id="ARBA00022692"/>
    </source>
</evidence>
<feature type="transmembrane region" description="Helical" evidence="7">
    <location>
        <begin position="219"/>
        <end position="244"/>
    </location>
</feature>
<dbReference type="PRINTS" id="PR01988">
    <property type="entry name" value="EXPORTERBACE"/>
</dbReference>
<keyword evidence="5 7" id="KW-1133">Transmembrane helix</keyword>
<protein>
    <recommendedName>
        <fullName evidence="8">Major facilitator superfamily (MFS) profile domain-containing protein</fullName>
    </recommendedName>
</protein>
<evidence type="ECO:0000256" key="6">
    <source>
        <dbReference type="ARBA" id="ARBA00023136"/>
    </source>
</evidence>
<comment type="caution">
    <text evidence="9">The sequence shown here is derived from an EMBL/GenBank/DDBJ whole genome shotgun (WGS) entry which is preliminary data.</text>
</comment>
<name>A0A2N5ZHD3_MUIH1</name>
<dbReference type="GO" id="GO:0005886">
    <property type="term" value="C:plasma membrane"/>
    <property type="evidence" value="ECO:0007669"/>
    <property type="project" value="UniProtKB-SubCell"/>
</dbReference>
<keyword evidence="2" id="KW-0813">Transport</keyword>
<evidence type="ECO:0000256" key="7">
    <source>
        <dbReference type="SAM" id="Phobius"/>
    </source>
</evidence>
<dbReference type="SUPFAM" id="SSF103473">
    <property type="entry name" value="MFS general substrate transporter"/>
    <property type="match status" value="1"/>
</dbReference>
<evidence type="ECO:0000256" key="1">
    <source>
        <dbReference type="ARBA" id="ARBA00004651"/>
    </source>
</evidence>
<evidence type="ECO:0000256" key="2">
    <source>
        <dbReference type="ARBA" id="ARBA00022448"/>
    </source>
</evidence>
<gene>
    <name evidence="9" type="ORF">C0601_05455</name>
</gene>
<sequence length="296" mass="33245">MAKPLILDNKNFGLLWFGQLVSQLGDKIFSLAMMWYVLKLTDSSSYVSLVMVFTILPVILFGTISGVIVDRISKKWIIVLSDLLRGLLVLGTAYLVYIDKMPLWGIYMIVFLLGIFTAIFNPAIGASVPLIVREDRLEKALAYQSSLRDLSGIFGSAVGGWLIGFFGVVWSFVVNGFSYIISSILELPIKIPYERHDGRSRFIDDLKEGFRFVKRNRTILHMLMLFMILNFFGPPIMIIIPIMVKRLSLDVVFLGYFEMSVAVGSVVGALLVASITPKNKKVLFMTFLFVCTGILL</sequence>
<reference evidence="9 10" key="1">
    <citation type="submission" date="2017-11" db="EMBL/GenBank/DDBJ databases">
        <title>Genome-resolved metagenomics identifies genetic mobility, metabolic interactions, and unexpected diversity in perchlorate-reducing communities.</title>
        <authorList>
            <person name="Barnum T.P."/>
            <person name="Figueroa I.A."/>
            <person name="Carlstrom C.I."/>
            <person name="Lucas L.N."/>
            <person name="Engelbrektson A.L."/>
            <person name="Coates J.D."/>
        </authorList>
    </citation>
    <scope>NUCLEOTIDE SEQUENCE [LARGE SCALE GENOMIC DNA]</scope>
    <source>
        <strain evidence="9">BM706</strain>
    </source>
</reference>
<dbReference type="CDD" id="cd06173">
    <property type="entry name" value="MFS_MefA_like"/>
    <property type="match status" value="1"/>
</dbReference>
<evidence type="ECO:0000313" key="10">
    <source>
        <dbReference type="Proteomes" id="UP000234857"/>
    </source>
</evidence>
<feature type="transmembrane region" description="Helical" evidence="7">
    <location>
        <begin position="76"/>
        <end position="98"/>
    </location>
</feature>
<keyword evidence="6 7" id="KW-0472">Membrane</keyword>
<dbReference type="Gene3D" id="1.20.1250.20">
    <property type="entry name" value="MFS general substrate transporter like domains"/>
    <property type="match status" value="1"/>
</dbReference>
<dbReference type="PANTHER" id="PTHR23513">
    <property type="entry name" value="INTEGRAL MEMBRANE EFFLUX PROTEIN-RELATED"/>
    <property type="match status" value="1"/>
</dbReference>
<feature type="transmembrane region" description="Helical" evidence="7">
    <location>
        <begin position="153"/>
        <end position="170"/>
    </location>
</feature>
<organism evidence="9 10">
    <name type="scientific">Muiribacterium halophilum</name>
    <dbReference type="NCBI Taxonomy" id="2053465"/>
    <lineage>
        <taxon>Bacteria</taxon>
        <taxon>Candidatus Muiribacteriota</taxon>
        <taxon>Candidatus Muiribacteriia</taxon>
        <taxon>Candidatus Muiribacteriales</taxon>
        <taxon>Candidatus Muiribacteriaceae</taxon>
        <taxon>Candidatus Muiribacterium</taxon>
    </lineage>
</organism>
<dbReference type="Proteomes" id="UP000234857">
    <property type="component" value="Unassembled WGS sequence"/>
</dbReference>
<evidence type="ECO:0000259" key="8">
    <source>
        <dbReference type="PROSITE" id="PS50850"/>
    </source>
</evidence>
<comment type="subcellular location">
    <subcellularLocation>
        <location evidence="1">Cell membrane</location>
        <topology evidence="1">Multi-pass membrane protein</topology>
    </subcellularLocation>
</comment>
<accession>A0A2N5ZHD3</accession>
<dbReference type="PROSITE" id="PS50850">
    <property type="entry name" value="MFS"/>
    <property type="match status" value="1"/>
</dbReference>
<dbReference type="Pfam" id="PF05977">
    <property type="entry name" value="MFS_3"/>
    <property type="match status" value="1"/>
</dbReference>
<keyword evidence="4 7" id="KW-0812">Transmembrane</keyword>
<evidence type="ECO:0000256" key="5">
    <source>
        <dbReference type="ARBA" id="ARBA00022989"/>
    </source>
</evidence>
<dbReference type="InterPro" id="IPR010290">
    <property type="entry name" value="TM_effector"/>
</dbReference>
<feature type="transmembrane region" description="Helical" evidence="7">
    <location>
        <begin position="44"/>
        <end position="69"/>
    </location>
</feature>
<keyword evidence="3" id="KW-1003">Cell membrane</keyword>
<dbReference type="EMBL" id="PKTG01000071">
    <property type="protein sequence ID" value="PLX18110.1"/>
    <property type="molecule type" value="Genomic_DNA"/>
</dbReference>
<feature type="transmembrane region" description="Helical" evidence="7">
    <location>
        <begin position="104"/>
        <end position="132"/>
    </location>
</feature>